<protein>
    <submittedName>
        <fullName evidence="5">NAD(P)-dependent dehydrogenase (Short-subunit alcohol dehydrogenase family)</fullName>
    </submittedName>
</protein>
<dbReference type="AlphaFoldDB" id="A0A562P1S5"/>
<gene>
    <name evidence="5" type="ORF">IQ24_00422</name>
</gene>
<reference evidence="5 6" key="1">
    <citation type="journal article" date="2015" name="Stand. Genomic Sci.">
        <title>Genomic Encyclopedia of Bacterial and Archaeal Type Strains, Phase III: the genomes of soil and plant-associated and newly described type strains.</title>
        <authorList>
            <person name="Whitman W.B."/>
            <person name="Woyke T."/>
            <person name="Klenk H.P."/>
            <person name="Zhou Y."/>
            <person name="Lilburn T.G."/>
            <person name="Beck B.J."/>
            <person name="De Vos P."/>
            <person name="Vandamme P."/>
            <person name="Eisen J.A."/>
            <person name="Garrity G."/>
            <person name="Hugenholtz P."/>
            <person name="Kyrpides N.C."/>
        </authorList>
    </citation>
    <scope>NUCLEOTIDE SEQUENCE [LARGE SCALE GENOMIC DNA]</scope>
    <source>
        <strain evidence="5 6">CGMCC 1.5364</strain>
    </source>
</reference>
<evidence type="ECO:0000313" key="6">
    <source>
        <dbReference type="Proteomes" id="UP000316225"/>
    </source>
</evidence>
<dbReference type="PRINTS" id="PR00080">
    <property type="entry name" value="SDRFAMILY"/>
</dbReference>
<dbReference type="PROSITE" id="PS00061">
    <property type="entry name" value="ADH_SHORT"/>
    <property type="match status" value="1"/>
</dbReference>
<dbReference type="InterPro" id="IPR020904">
    <property type="entry name" value="Sc_DH/Rdtase_CS"/>
</dbReference>
<name>A0A562P1S5_9RHOB</name>
<dbReference type="Pfam" id="PF13561">
    <property type="entry name" value="adh_short_C2"/>
    <property type="match status" value="1"/>
</dbReference>
<dbReference type="EMBL" id="VLKU01000001">
    <property type="protein sequence ID" value="TWI38283.1"/>
    <property type="molecule type" value="Genomic_DNA"/>
</dbReference>
<proteinExistence type="inferred from homology"/>
<feature type="domain" description="Ketoreductase" evidence="4">
    <location>
        <begin position="6"/>
        <end position="193"/>
    </location>
</feature>
<sequence length="255" mass="26696">MSFANRNALVTGGTQGIGETIAHQLAALGARVIITGRDAKRGAEAAERIGGRCRFIACDIADPAEVERMFSDVEAEGPLHVAVNNAGVTAPRAPVRDLDLDAWRRIIDINLTGTLQCLRHQLRLISRQPGGSIVNVSSCAGVQVIADQAAYSVSKAGINSLTRVAAIENATQEGDRHPVRVNAIAPGPTLGGMNSAERLAANPEATRRKLAVTAMKRMAEPEEVAGTALFLLSDAASYMTGAVLDVDGGFSAGKF</sequence>
<evidence type="ECO:0000313" key="5">
    <source>
        <dbReference type="EMBL" id="TWI38283.1"/>
    </source>
</evidence>
<dbReference type="PANTHER" id="PTHR24321:SF8">
    <property type="entry name" value="ESTRADIOL 17-BETA-DEHYDROGENASE 8-RELATED"/>
    <property type="match status" value="1"/>
</dbReference>
<dbReference type="RefSeq" id="WP_145396051.1">
    <property type="nucleotide sequence ID" value="NZ_VLKU01000001.1"/>
</dbReference>
<keyword evidence="3" id="KW-0520">NAD</keyword>
<dbReference type="Gene3D" id="3.40.50.720">
    <property type="entry name" value="NAD(P)-binding Rossmann-like Domain"/>
    <property type="match status" value="1"/>
</dbReference>
<comment type="similarity">
    <text evidence="1">Belongs to the short-chain dehydrogenases/reductases (SDR) family.</text>
</comment>
<dbReference type="InterPro" id="IPR036291">
    <property type="entry name" value="NAD(P)-bd_dom_sf"/>
</dbReference>
<dbReference type="PANTHER" id="PTHR24321">
    <property type="entry name" value="DEHYDROGENASES, SHORT CHAIN"/>
    <property type="match status" value="1"/>
</dbReference>
<dbReference type="SUPFAM" id="SSF51735">
    <property type="entry name" value="NAD(P)-binding Rossmann-fold domains"/>
    <property type="match status" value="1"/>
</dbReference>
<comment type="caution">
    <text evidence="5">The sequence shown here is derived from an EMBL/GenBank/DDBJ whole genome shotgun (WGS) entry which is preliminary data.</text>
</comment>
<organism evidence="5 6">
    <name type="scientific">Paracoccus sulfuroxidans</name>
    <dbReference type="NCBI Taxonomy" id="384678"/>
    <lineage>
        <taxon>Bacteria</taxon>
        <taxon>Pseudomonadati</taxon>
        <taxon>Pseudomonadota</taxon>
        <taxon>Alphaproteobacteria</taxon>
        <taxon>Rhodobacterales</taxon>
        <taxon>Paracoccaceae</taxon>
        <taxon>Paracoccus</taxon>
    </lineage>
</organism>
<dbReference type="GO" id="GO:0016491">
    <property type="term" value="F:oxidoreductase activity"/>
    <property type="evidence" value="ECO:0007669"/>
    <property type="project" value="UniProtKB-KW"/>
</dbReference>
<keyword evidence="6" id="KW-1185">Reference proteome</keyword>
<dbReference type="InterPro" id="IPR002347">
    <property type="entry name" value="SDR_fam"/>
</dbReference>
<dbReference type="InterPro" id="IPR057326">
    <property type="entry name" value="KR_dom"/>
</dbReference>
<accession>A0A562P1S5</accession>
<keyword evidence="2" id="KW-0560">Oxidoreductase</keyword>
<evidence type="ECO:0000256" key="1">
    <source>
        <dbReference type="ARBA" id="ARBA00006484"/>
    </source>
</evidence>
<evidence type="ECO:0000259" key="4">
    <source>
        <dbReference type="SMART" id="SM00822"/>
    </source>
</evidence>
<evidence type="ECO:0000256" key="2">
    <source>
        <dbReference type="ARBA" id="ARBA00023002"/>
    </source>
</evidence>
<dbReference type="Proteomes" id="UP000316225">
    <property type="component" value="Unassembled WGS sequence"/>
</dbReference>
<evidence type="ECO:0000256" key="3">
    <source>
        <dbReference type="ARBA" id="ARBA00023027"/>
    </source>
</evidence>
<dbReference type="OrthoDB" id="9792355at2"/>
<dbReference type="CDD" id="cd05233">
    <property type="entry name" value="SDR_c"/>
    <property type="match status" value="1"/>
</dbReference>
<dbReference type="SMART" id="SM00822">
    <property type="entry name" value="PKS_KR"/>
    <property type="match status" value="1"/>
</dbReference>
<dbReference type="FunFam" id="3.40.50.720:FF:000084">
    <property type="entry name" value="Short-chain dehydrogenase reductase"/>
    <property type="match status" value="1"/>
</dbReference>
<dbReference type="PRINTS" id="PR00081">
    <property type="entry name" value="GDHRDH"/>
</dbReference>